<evidence type="ECO:0000313" key="2">
    <source>
        <dbReference type="EMBL" id="ORY82960.1"/>
    </source>
</evidence>
<dbReference type="InterPro" id="IPR000210">
    <property type="entry name" value="BTB/POZ_dom"/>
</dbReference>
<dbReference type="EMBL" id="MCGR01000020">
    <property type="protein sequence ID" value="ORY82960.1"/>
    <property type="molecule type" value="Genomic_DNA"/>
</dbReference>
<feature type="non-terminal residue" evidence="2">
    <location>
        <position position="284"/>
    </location>
</feature>
<dbReference type="InterPro" id="IPR011333">
    <property type="entry name" value="SKP1/BTB/POZ_sf"/>
</dbReference>
<accession>A0A1Y2FG88</accession>
<evidence type="ECO:0000313" key="3">
    <source>
        <dbReference type="Proteomes" id="UP000193467"/>
    </source>
</evidence>
<dbReference type="CDD" id="cd18186">
    <property type="entry name" value="BTB_POZ_ZBTB_KLHL-like"/>
    <property type="match status" value="1"/>
</dbReference>
<dbReference type="PROSITE" id="PS50097">
    <property type="entry name" value="BTB"/>
    <property type="match status" value="1"/>
</dbReference>
<protein>
    <recommendedName>
        <fullName evidence="1">BTB domain-containing protein</fullName>
    </recommendedName>
</protein>
<dbReference type="OrthoDB" id="3164835at2759"/>
<reference evidence="2 3" key="1">
    <citation type="submission" date="2016-07" db="EMBL/GenBank/DDBJ databases">
        <title>Pervasive Adenine N6-methylation of Active Genes in Fungi.</title>
        <authorList>
            <consortium name="DOE Joint Genome Institute"/>
            <person name="Mondo S.J."/>
            <person name="Dannebaum R.O."/>
            <person name="Kuo R.C."/>
            <person name="Labutti K."/>
            <person name="Haridas S."/>
            <person name="Kuo A."/>
            <person name="Salamov A."/>
            <person name="Ahrendt S.R."/>
            <person name="Lipzen A."/>
            <person name="Sullivan W."/>
            <person name="Andreopoulos W.B."/>
            <person name="Clum A."/>
            <person name="Lindquist E."/>
            <person name="Daum C."/>
            <person name="Ramamoorthy G.K."/>
            <person name="Gryganskyi A."/>
            <person name="Culley D."/>
            <person name="Magnuson J.K."/>
            <person name="James T.Y."/>
            <person name="O'Malley M.A."/>
            <person name="Stajich J.E."/>
            <person name="Spatafora J.W."/>
            <person name="Visel A."/>
            <person name="Grigoriev I.V."/>
        </authorList>
    </citation>
    <scope>NUCLEOTIDE SEQUENCE [LARGE SCALE GENOMIC DNA]</scope>
    <source>
        <strain evidence="2 3">62-1032</strain>
    </source>
</reference>
<dbReference type="Proteomes" id="UP000193467">
    <property type="component" value="Unassembled WGS sequence"/>
</dbReference>
<keyword evidence="3" id="KW-1185">Reference proteome</keyword>
<dbReference type="InParanoid" id="A0A1Y2FG88"/>
<evidence type="ECO:0000259" key="1">
    <source>
        <dbReference type="PROSITE" id="PS50097"/>
    </source>
</evidence>
<dbReference type="Pfam" id="PF00651">
    <property type="entry name" value="BTB"/>
    <property type="match status" value="1"/>
</dbReference>
<sequence>MDNETSGMKGTLEVSANFSAKDADLLLISKDNVVFRVHRLYLEAHSPVFKDMFELGRAVEKGAELPEVQLEETSGVLEICLPYIYPARLDPFKLELDGDFGAVKMFHKYELARGAEAVLTALDVHFATSNSDSERNPRAPLDLAAGFAISSFLEALDVRDRIVKYVIDTNLGWRGLKVEFQQAAAKLPSSAEDCSKLAALLNKRKAAIEVHRRSQGSALMYNLCHLASPAQGNPAAMRAIFRLWEDSAYAICVASFIALRKDYCIRLVEARQGWLPSGDCPIDL</sequence>
<comment type="caution">
    <text evidence="2">The sequence shown here is derived from an EMBL/GenBank/DDBJ whole genome shotgun (WGS) entry which is preliminary data.</text>
</comment>
<gene>
    <name evidence="2" type="ORF">BCR35DRAFT_352119</name>
</gene>
<feature type="domain" description="BTB" evidence="1">
    <location>
        <begin position="23"/>
        <end position="93"/>
    </location>
</feature>
<dbReference type="Gene3D" id="3.30.710.10">
    <property type="entry name" value="Potassium Channel Kv1.1, Chain A"/>
    <property type="match status" value="1"/>
</dbReference>
<proteinExistence type="predicted"/>
<dbReference type="AlphaFoldDB" id="A0A1Y2FG88"/>
<dbReference type="SUPFAM" id="SSF54695">
    <property type="entry name" value="POZ domain"/>
    <property type="match status" value="1"/>
</dbReference>
<organism evidence="2 3">
    <name type="scientific">Leucosporidium creatinivorum</name>
    <dbReference type="NCBI Taxonomy" id="106004"/>
    <lineage>
        <taxon>Eukaryota</taxon>
        <taxon>Fungi</taxon>
        <taxon>Dikarya</taxon>
        <taxon>Basidiomycota</taxon>
        <taxon>Pucciniomycotina</taxon>
        <taxon>Microbotryomycetes</taxon>
        <taxon>Leucosporidiales</taxon>
        <taxon>Leucosporidium</taxon>
    </lineage>
</organism>
<name>A0A1Y2FG88_9BASI</name>